<name>A0A346PG44_9EURY</name>
<sequence>MDLIMNRILHFSTVAVATLAVLAVAMGMGVEVVTADNETAGSSVPDDIEHIVELYGPEDATEVDVQTVELWASDDRLEQLNGTERDRVEQWLADVPEPDHAEVGDDTVTPNRENWTAIDSETHITDWEFQNGEFVVHIHALEETTVTMAESADWEEGSGTYRTMTEDLSEGNNTIYVDTFADESDGVALSFATQLSMEEQRGPYISTGTEAADDPFRHFGGTSGLFSGVAMTTLLAAMAAGIVVYQEESGVVKA</sequence>
<accession>A0A346PG44</accession>
<proteinExistence type="predicted"/>
<dbReference type="Proteomes" id="UP000258707">
    <property type="component" value="Chromosome"/>
</dbReference>
<evidence type="ECO:0000313" key="2">
    <source>
        <dbReference type="EMBL" id="AXR78489.1"/>
    </source>
</evidence>
<organism evidence="2 3">
    <name type="scientific">Natrarchaeobaculum sulfurireducens</name>
    <dbReference type="NCBI Taxonomy" id="2044521"/>
    <lineage>
        <taxon>Archaea</taxon>
        <taxon>Methanobacteriati</taxon>
        <taxon>Methanobacteriota</taxon>
        <taxon>Stenosarchaea group</taxon>
        <taxon>Halobacteria</taxon>
        <taxon>Halobacteriales</taxon>
        <taxon>Natrialbaceae</taxon>
        <taxon>Natrarchaeobaculum</taxon>
    </lineage>
</organism>
<dbReference type="KEGG" id="nan:AArc1_2173"/>
<evidence type="ECO:0000313" key="3">
    <source>
        <dbReference type="Proteomes" id="UP000258707"/>
    </source>
</evidence>
<reference evidence="3" key="1">
    <citation type="submission" date="2017-10" db="EMBL/GenBank/DDBJ databases">
        <title>Phenotypic and genomic properties of facultatively anaerobic sulfur-reducing natronoarchaea from hypersaline soda lakes.</title>
        <authorList>
            <person name="Sorokin D.Y."/>
            <person name="Kublanov I.V."/>
            <person name="Roman P."/>
            <person name="Sinninghe Damste J.S."/>
            <person name="Golyshin P.N."/>
            <person name="Rojo D."/>
            <person name="Ciordia S."/>
            <person name="Mena Md.C."/>
            <person name="Ferrer M."/>
            <person name="Messina E."/>
            <person name="Smedile F."/>
            <person name="La Spada G."/>
            <person name="La Cono V."/>
            <person name="Yakimov M.M."/>
        </authorList>
    </citation>
    <scope>NUCLEOTIDE SEQUENCE [LARGE SCALE GENOMIC DNA]</scope>
    <source>
        <strain evidence="3">AArc1</strain>
    </source>
</reference>
<gene>
    <name evidence="2" type="ORF">AArc1_2173</name>
</gene>
<evidence type="ECO:0000256" key="1">
    <source>
        <dbReference type="SAM" id="Phobius"/>
    </source>
</evidence>
<keyword evidence="1" id="KW-1133">Transmembrane helix</keyword>
<keyword evidence="1" id="KW-0812">Transmembrane</keyword>
<dbReference type="AlphaFoldDB" id="A0A346PG44"/>
<dbReference type="EMBL" id="CP024047">
    <property type="protein sequence ID" value="AXR78489.1"/>
    <property type="molecule type" value="Genomic_DNA"/>
</dbReference>
<protein>
    <submittedName>
        <fullName evidence="2">Uncharacterized protein</fullName>
    </submittedName>
</protein>
<dbReference type="InterPro" id="IPR058376">
    <property type="entry name" value="DUF8063"/>
</dbReference>
<dbReference type="Pfam" id="PF26259">
    <property type="entry name" value="DUF8063"/>
    <property type="match status" value="1"/>
</dbReference>
<feature type="transmembrane region" description="Helical" evidence="1">
    <location>
        <begin position="225"/>
        <end position="245"/>
    </location>
</feature>
<keyword evidence="1" id="KW-0472">Membrane</keyword>